<keyword evidence="1" id="KW-1133">Transmembrane helix</keyword>
<organism evidence="4 5">
    <name type="scientific">Anaeramoeba flamelloides</name>
    <dbReference type="NCBI Taxonomy" id="1746091"/>
    <lineage>
        <taxon>Eukaryota</taxon>
        <taxon>Metamonada</taxon>
        <taxon>Anaeramoebidae</taxon>
        <taxon>Anaeramoeba</taxon>
    </lineage>
</organism>
<evidence type="ECO:0000313" key="4">
    <source>
        <dbReference type="EMBL" id="KAJ3445421.1"/>
    </source>
</evidence>
<dbReference type="PANTHER" id="PTHR14795:SF0">
    <property type="entry name" value="TRANSMEMBRANE PROTEIN 62"/>
    <property type="match status" value="1"/>
</dbReference>
<evidence type="ECO:0000259" key="3">
    <source>
        <dbReference type="Pfam" id="PF24384"/>
    </source>
</evidence>
<gene>
    <name evidence="4" type="ORF">M0812_11295</name>
</gene>
<dbReference type="AlphaFoldDB" id="A0AAV7ZX93"/>
<dbReference type="PANTHER" id="PTHR14795">
    <property type="entry name" value="HELICASE RELATED"/>
    <property type="match status" value="1"/>
</dbReference>
<dbReference type="InterPro" id="IPR004843">
    <property type="entry name" value="Calcineurin-like_PHP"/>
</dbReference>
<reference evidence="4" key="1">
    <citation type="submission" date="2022-08" db="EMBL/GenBank/DDBJ databases">
        <title>Novel sulphate-reducing endosymbionts in the free-living metamonad Anaeramoeba.</title>
        <authorList>
            <person name="Jerlstrom-Hultqvist J."/>
            <person name="Cepicka I."/>
            <person name="Gallot-Lavallee L."/>
            <person name="Salas-Leiva D."/>
            <person name="Curtis B.A."/>
            <person name="Zahonova K."/>
            <person name="Pipaliya S."/>
            <person name="Dacks J."/>
            <person name="Roger A.J."/>
        </authorList>
    </citation>
    <scope>NUCLEOTIDE SEQUENCE</scope>
    <source>
        <strain evidence="4">Busselton2</strain>
    </source>
</reference>
<feature type="domain" description="Calcineurin-like phosphoesterase" evidence="2">
    <location>
        <begin position="74"/>
        <end position="282"/>
    </location>
</feature>
<dbReference type="Proteomes" id="UP001146793">
    <property type="component" value="Unassembled WGS sequence"/>
</dbReference>
<feature type="transmembrane region" description="Helical" evidence="1">
    <location>
        <begin position="21"/>
        <end position="39"/>
    </location>
</feature>
<dbReference type="SUPFAM" id="SSF56300">
    <property type="entry name" value="Metallo-dependent phosphatases"/>
    <property type="match status" value="1"/>
</dbReference>
<feature type="transmembrane region" description="Helical" evidence="1">
    <location>
        <begin position="580"/>
        <end position="599"/>
    </location>
</feature>
<dbReference type="EMBL" id="JANTQA010000023">
    <property type="protein sequence ID" value="KAJ3445421.1"/>
    <property type="molecule type" value="Genomic_DNA"/>
</dbReference>
<feature type="transmembrane region" description="Helical" evidence="1">
    <location>
        <begin position="463"/>
        <end position="487"/>
    </location>
</feature>
<dbReference type="Gene3D" id="3.60.21.10">
    <property type="match status" value="1"/>
</dbReference>
<accession>A0AAV7ZX93</accession>
<proteinExistence type="predicted"/>
<feature type="transmembrane region" description="Helical" evidence="1">
    <location>
        <begin position="647"/>
        <end position="671"/>
    </location>
</feature>
<dbReference type="Pfam" id="PF24384">
    <property type="entry name" value="Ig_TMM62"/>
    <property type="match status" value="1"/>
</dbReference>
<keyword evidence="1" id="KW-0472">Membrane</keyword>
<keyword evidence="1 4" id="KW-0812">Transmembrane</keyword>
<feature type="domain" description="TMEM62 Ig-like" evidence="3">
    <location>
        <begin position="328"/>
        <end position="435"/>
    </location>
</feature>
<dbReference type="GO" id="GO:0016787">
    <property type="term" value="F:hydrolase activity"/>
    <property type="evidence" value="ECO:0007669"/>
    <property type="project" value="InterPro"/>
</dbReference>
<evidence type="ECO:0000313" key="5">
    <source>
        <dbReference type="Proteomes" id="UP001146793"/>
    </source>
</evidence>
<dbReference type="InterPro" id="IPR056229">
    <property type="entry name" value="Ig_TMM62"/>
</dbReference>
<evidence type="ECO:0000256" key="1">
    <source>
        <dbReference type="SAM" id="Phobius"/>
    </source>
</evidence>
<name>A0AAV7ZX93_9EUKA</name>
<dbReference type="InterPro" id="IPR029052">
    <property type="entry name" value="Metallo-depent_PP-like"/>
</dbReference>
<sequence>MKILSKIKKINPRLFHHFLRDYFFVTLFSIVVLVVWPLTLVEFPEKYDKEDLLLPKGYDSDKYVMDNTTDRLLTFVQLSDLHLGCSNSEKVNLEEYLSQEQAYIKPKFHVITGDITQARTRIQHESDWILYNEILEKYNVSMDLWFDAQGNHDLYGVLNQEDKYNYYFQYTINRDKLRDRPFAYKFSYNATFGTYDFHVLNFVHVPNPDSPYGTLGADSVDLLDQFEKNVDSWHANHTFILSHFPIRTNLYTHKTSHSKKSMRDILREERIFAYLSGHTHHYGNYLQKLDSKTNIIQASARAIKWREYRIVAIDNDIVNFIETDLDEWPKFLPTNPKNALFISKHEPLERISQSTHIRVLIYDHPSKSRVVSVQVKIDGKEIGYMRRRIREPTYPLWVMPWNPHDYEGEDLHDIKFKLIFEDEVKPKTKQYKFSVVGQQQYLNLDPKWDFKYRTDWDRSRRSIFWIGFVILFSRLFLFSKILISFCFSKTFVSNFQNDLFQVLNGDQYKLFRAIILHFKVTLWRHVQLSNRYWCCLCVLAVLSIALPSIIFRVANKRAWLVVWVFGGCVEGSCYQYGKTYVFGILFTYFVFLPALELIIDLEIANKEQSPNFMTERYIIFRSLAHFIVFIIVSVYIFHQYIRNLGPIGGVISLGHIYIAFFLFILSSYLFIKWIKKIKKKPTQTEISL</sequence>
<comment type="caution">
    <text evidence="4">The sequence shown here is derived from an EMBL/GenBank/DDBJ whole genome shotgun (WGS) entry which is preliminary data.</text>
</comment>
<protein>
    <submittedName>
        <fullName evidence="4">Transmembrane protein</fullName>
    </submittedName>
</protein>
<feature type="transmembrane region" description="Helical" evidence="1">
    <location>
        <begin position="532"/>
        <end position="554"/>
    </location>
</feature>
<dbReference type="Pfam" id="PF00149">
    <property type="entry name" value="Metallophos"/>
    <property type="match status" value="1"/>
</dbReference>
<feature type="transmembrane region" description="Helical" evidence="1">
    <location>
        <begin position="619"/>
        <end position="641"/>
    </location>
</feature>
<evidence type="ECO:0000259" key="2">
    <source>
        <dbReference type="Pfam" id="PF00149"/>
    </source>
</evidence>